<dbReference type="Pfam" id="PF17862">
    <property type="entry name" value="AAA_lid_3"/>
    <property type="match status" value="1"/>
</dbReference>
<keyword evidence="8" id="KW-0547">Nucleotide-binding</keyword>
<feature type="domain" description="AAA+ ATPase" evidence="15">
    <location>
        <begin position="344"/>
        <end position="485"/>
    </location>
</feature>
<keyword evidence="9" id="KW-0378">Hydrolase</keyword>
<feature type="coiled-coil region" evidence="14">
    <location>
        <begin position="81"/>
        <end position="108"/>
    </location>
</feature>
<evidence type="ECO:0000256" key="7">
    <source>
        <dbReference type="ARBA" id="ARBA00022692"/>
    </source>
</evidence>
<evidence type="ECO:0000256" key="3">
    <source>
        <dbReference type="ARBA" id="ARBA00006914"/>
    </source>
</evidence>
<dbReference type="GO" id="GO:0004222">
    <property type="term" value="F:metalloendopeptidase activity"/>
    <property type="evidence" value="ECO:0007669"/>
    <property type="project" value="InterPro"/>
</dbReference>
<evidence type="ECO:0000256" key="10">
    <source>
        <dbReference type="ARBA" id="ARBA00022840"/>
    </source>
</evidence>
<evidence type="ECO:0000313" key="16">
    <source>
        <dbReference type="EMBL" id="CAI9108872.1"/>
    </source>
</evidence>
<name>A0AAV1DNF5_OLDCO</name>
<sequence length="1004" mass="114034">MVTGTSNQIHLYYIPKPSFCYPSKTLKPQSLSSKKHAFLSSNLHFKTRSDLLRYGSKRVPVKCCNASSSTQSSSSDGPESAEQLFEKLKEAERERVNKLEEFERKANVQLERQLVMASDWSRALLTMRGKLKGTEWDPENSHRISYSDFQRLLNSNSVQFMEYSNYGQTVSVILPYYKNRENEVPGGDTKNNIVFRRHIVDRMPIDCWNDVWRKLHQQLVHVDVFNRNTVPAEVYSTVATAVVWSMRLALAVILYLWIDSIMRPIYAKLIPCDLGTPPKKTRLPLKREALGSLGKSRAKFISAEEKTGVTFDDFAGQDYIKRELQEIVSILKNEEEFQDKGIYCPKGVLLHGPPGTGKTLLAKAIAGEAGLPFFAANGTDFVEMFVGVAASRVKDLFGSARSFAPSIIFIDEIDAIGSKRGGPDIGGGGAEREQGLLQILTEMDGFKVSTSQVLVIGATNRLDILDPALLRKGRFDKIIRVGLPSKDGRLAILKVHARTKFFRSEEEKEVLLQEIAELADDFTGAELQNVLNEAGILTTRKDKDYIEREELLEALKRQKGTFETGQEDSTEVPEELKLRLAYREAAIAVLACYFPDPYRPFTKTDISSIQLHPNMSYVETPGRVFKRKQDYINSIVRTCAPRVIEEEMFGVDNLCWISAKSTLEASRLIEFLILKTGMTAFGNAYYRYQNDLVPNLAAKLEALRDEYMRFAVERCSSVLKENQFAVENITDILLEKGEITADEIWRIYNKSPRIPQSAVTPVDEYGALVCAGRWGIHGISLPGRVTFAPGNVGFATFGAPRPLETQIISDKTWKLIDGIWDKRVQEIWEEASMEFEEDKEEPQLLMANDFTNLQLLILFDCDLDSISTFTTKVKVMMSFMVDAHSHGTVAFWTFSFPKVKLSSIQAQSRLALTVPEVRKRGKIKKNDEDEDEDEEEENYMYGRDVEIGKSKIVKADRKFETAWRKTAHLYQNVSIEMMLNYNEERTYFAHCDANFRRNMMKCSV</sequence>
<evidence type="ECO:0000313" key="17">
    <source>
        <dbReference type="Proteomes" id="UP001161247"/>
    </source>
</evidence>
<dbReference type="InterPro" id="IPR003960">
    <property type="entry name" value="ATPase_AAA_CS"/>
</dbReference>
<evidence type="ECO:0000256" key="5">
    <source>
        <dbReference type="ARBA" id="ARBA00022640"/>
    </source>
</evidence>
<keyword evidence="12" id="KW-1133">Transmembrane helix</keyword>
<reference evidence="16" key="1">
    <citation type="submission" date="2023-03" db="EMBL/GenBank/DDBJ databases">
        <authorList>
            <person name="Julca I."/>
        </authorList>
    </citation>
    <scope>NUCLEOTIDE SEQUENCE</scope>
</reference>
<dbReference type="FunFam" id="1.20.58.760:FF:000013">
    <property type="entry name" value="Probable inactive ATP-dependent zinc metalloprotease FTSHI 4, chloroplastic"/>
    <property type="match status" value="1"/>
</dbReference>
<evidence type="ECO:0000256" key="8">
    <source>
        <dbReference type="ARBA" id="ARBA00022741"/>
    </source>
</evidence>
<organism evidence="16 17">
    <name type="scientific">Oldenlandia corymbosa var. corymbosa</name>
    <dbReference type="NCBI Taxonomy" id="529605"/>
    <lineage>
        <taxon>Eukaryota</taxon>
        <taxon>Viridiplantae</taxon>
        <taxon>Streptophyta</taxon>
        <taxon>Embryophyta</taxon>
        <taxon>Tracheophyta</taxon>
        <taxon>Spermatophyta</taxon>
        <taxon>Magnoliopsida</taxon>
        <taxon>eudicotyledons</taxon>
        <taxon>Gunneridae</taxon>
        <taxon>Pentapetalae</taxon>
        <taxon>asterids</taxon>
        <taxon>lamiids</taxon>
        <taxon>Gentianales</taxon>
        <taxon>Rubiaceae</taxon>
        <taxon>Rubioideae</taxon>
        <taxon>Spermacoceae</taxon>
        <taxon>Hedyotis-Oldenlandia complex</taxon>
        <taxon>Oldenlandia</taxon>
    </lineage>
</organism>
<gene>
    <name evidence="16" type="ORF">OLC1_LOCUS16872</name>
</gene>
<comment type="subcellular location">
    <subcellularLocation>
        <location evidence="2">Membrane</location>
    </subcellularLocation>
    <subcellularLocation>
        <location evidence="1">Plastid</location>
        <location evidence="1">Chloroplast</location>
    </subcellularLocation>
</comment>
<dbReference type="SUPFAM" id="SSF140990">
    <property type="entry name" value="FtsH protease domain-like"/>
    <property type="match status" value="1"/>
</dbReference>
<evidence type="ECO:0000259" key="15">
    <source>
        <dbReference type="SMART" id="SM00382"/>
    </source>
</evidence>
<dbReference type="SMART" id="SM00382">
    <property type="entry name" value="AAA"/>
    <property type="match status" value="1"/>
</dbReference>
<protein>
    <submittedName>
        <fullName evidence="16">OLC1v1008572C1</fullName>
    </submittedName>
</protein>
<dbReference type="Pfam" id="PF00004">
    <property type="entry name" value="AAA"/>
    <property type="match status" value="1"/>
</dbReference>
<keyword evidence="11" id="KW-0809">Transit peptide</keyword>
<dbReference type="PANTHER" id="PTHR23076">
    <property type="entry name" value="METALLOPROTEASE M41 FTSH"/>
    <property type="match status" value="1"/>
</dbReference>
<dbReference type="PANTHER" id="PTHR23076:SF99">
    <property type="entry name" value="INACTIVE ATP-DEPENDENT ZINC METALLOPROTEASE FTSHI 4, CHLOROPLASTIC-RELATED"/>
    <property type="match status" value="1"/>
</dbReference>
<evidence type="ECO:0000256" key="9">
    <source>
        <dbReference type="ARBA" id="ARBA00022801"/>
    </source>
</evidence>
<evidence type="ECO:0000256" key="11">
    <source>
        <dbReference type="ARBA" id="ARBA00022946"/>
    </source>
</evidence>
<dbReference type="InterPro" id="IPR037219">
    <property type="entry name" value="Peptidase_M41-like"/>
</dbReference>
<dbReference type="GO" id="GO:0006508">
    <property type="term" value="P:proteolysis"/>
    <property type="evidence" value="ECO:0007669"/>
    <property type="project" value="UniProtKB-KW"/>
</dbReference>
<dbReference type="GO" id="GO:0005524">
    <property type="term" value="F:ATP binding"/>
    <property type="evidence" value="ECO:0007669"/>
    <property type="project" value="UniProtKB-KW"/>
</dbReference>
<keyword evidence="13" id="KW-0472">Membrane</keyword>
<dbReference type="SUPFAM" id="SSF52540">
    <property type="entry name" value="P-loop containing nucleoside triphosphate hydrolases"/>
    <property type="match status" value="1"/>
</dbReference>
<evidence type="ECO:0000256" key="2">
    <source>
        <dbReference type="ARBA" id="ARBA00004370"/>
    </source>
</evidence>
<accession>A0AAV1DNF5</accession>
<dbReference type="Gene3D" id="1.20.58.760">
    <property type="entry name" value="Peptidase M41"/>
    <property type="match status" value="1"/>
</dbReference>
<dbReference type="GO" id="GO:0016887">
    <property type="term" value="F:ATP hydrolysis activity"/>
    <property type="evidence" value="ECO:0007669"/>
    <property type="project" value="InterPro"/>
</dbReference>
<dbReference type="GO" id="GO:0004176">
    <property type="term" value="F:ATP-dependent peptidase activity"/>
    <property type="evidence" value="ECO:0007669"/>
    <property type="project" value="InterPro"/>
</dbReference>
<dbReference type="InterPro" id="IPR003593">
    <property type="entry name" value="AAA+_ATPase"/>
</dbReference>
<dbReference type="InterPro" id="IPR041569">
    <property type="entry name" value="AAA_lid_3"/>
</dbReference>
<dbReference type="Proteomes" id="UP001161247">
    <property type="component" value="Chromosome 6"/>
</dbReference>
<dbReference type="InterPro" id="IPR003959">
    <property type="entry name" value="ATPase_AAA_core"/>
</dbReference>
<dbReference type="CDD" id="cd19501">
    <property type="entry name" value="RecA-like_FtsH"/>
    <property type="match status" value="1"/>
</dbReference>
<evidence type="ECO:0000256" key="12">
    <source>
        <dbReference type="ARBA" id="ARBA00022989"/>
    </source>
</evidence>
<keyword evidence="10" id="KW-0067">ATP-binding</keyword>
<dbReference type="FunFam" id="1.10.8.60:FF:000061">
    <property type="entry name" value="Probable inactive ATP-dependent zinc metalloprotease FTSHI 4, chloroplastic"/>
    <property type="match status" value="1"/>
</dbReference>
<dbReference type="Gene3D" id="3.40.50.300">
    <property type="entry name" value="P-loop containing nucleotide triphosphate hydrolases"/>
    <property type="match status" value="1"/>
</dbReference>
<dbReference type="FunFam" id="3.40.50.300:FF:000352">
    <property type="entry name" value="ATP-dependent zinc metalloprotease FTSH 7, chloroplastic"/>
    <property type="match status" value="1"/>
</dbReference>
<evidence type="ECO:0000256" key="14">
    <source>
        <dbReference type="SAM" id="Coils"/>
    </source>
</evidence>
<dbReference type="InterPro" id="IPR027417">
    <property type="entry name" value="P-loop_NTPase"/>
</dbReference>
<dbReference type="Gene3D" id="1.10.8.60">
    <property type="match status" value="1"/>
</dbReference>
<comment type="similarity">
    <text evidence="3">Belongs to the AAA ATPase family.</text>
</comment>
<evidence type="ECO:0000256" key="1">
    <source>
        <dbReference type="ARBA" id="ARBA00004229"/>
    </source>
</evidence>
<keyword evidence="17" id="KW-1185">Reference proteome</keyword>
<dbReference type="EMBL" id="OX459123">
    <property type="protein sequence ID" value="CAI9108872.1"/>
    <property type="molecule type" value="Genomic_DNA"/>
</dbReference>
<keyword evidence="7" id="KW-0812">Transmembrane</keyword>
<proteinExistence type="inferred from homology"/>
<keyword evidence="4" id="KW-0150">Chloroplast</keyword>
<evidence type="ECO:0000256" key="4">
    <source>
        <dbReference type="ARBA" id="ARBA00022528"/>
    </source>
</evidence>
<dbReference type="PROSITE" id="PS00674">
    <property type="entry name" value="AAA"/>
    <property type="match status" value="1"/>
</dbReference>
<keyword evidence="5" id="KW-0934">Plastid</keyword>
<keyword evidence="14" id="KW-0175">Coiled coil</keyword>
<evidence type="ECO:0000256" key="6">
    <source>
        <dbReference type="ARBA" id="ARBA00022670"/>
    </source>
</evidence>
<evidence type="ECO:0000256" key="13">
    <source>
        <dbReference type="ARBA" id="ARBA00023136"/>
    </source>
</evidence>
<dbReference type="GO" id="GO:0009535">
    <property type="term" value="C:chloroplast thylakoid membrane"/>
    <property type="evidence" value="ECO:0007669"/>
    <property type="project" value="TreeGrafter"/>
</dbReference>
<dbReference type="AlphaFoldDB" id="A0AAV1DNF5"/>
<keyword evidence="6" id="KW-0645">Protease</keyword>